<dbReference type="GO" id="GO:0000793">
    <property type="term" value="C:condensed chromosome"/>
    <property type="evidence" value="ECO:0007669"/>
    <property type="project" value="TreeGrafter"/>
</dbReference>
<dbReference type="PANTHER" id="PTHR47507:SF6">
    <property type="entry name" value="BARRIER-TO-AUTOINTEGRATION FACTOR"/>
    <property type="match status" value="1"/>
</dbReference>
<comment type="subcellular location">
    <subcellularLocation>
        <location evidence="1">Nucleus</location>
    </subcellularLocation>
</comment>
<dbReference type="Gene3D" id="1.10.150.40">
    <property type="entry name" value="Barrier-to-autointegration factor, BAF"/>
    <property type="match status" value="2"/>
</dbReference>
<dbReference type="EnsemblMetazoa" id="GBRI038824-RA">
    <property type="protein sequence ID" value="GBRI038824-PA"/>
    <property type="gene ID" value="GBRI038824"/>
</dbReference>
<dbReference type="InterPro" id="IPR051387">
    <property type="entry name" value="BAF"/>
</dbReference>
<dbReference type="VEuPathDB" id="VectorBase:GBRI038824"/>
<name>A0A1A9WZR3_9MUSC</name>
<dbReference type="SUPFAM" id="SSF47798">
    <property type="entry name" value="Barrier-to-autointegration factor, BAF"/>
    <property type="match status" value="1"/>
</dbReference>
<dbReference type="GO" id="GO:0005634">
    <property type="term" value="C:nucleus"/>
    <property type="evidence" value="ECO:0007669"/>
    <property type="project" value="UniProtKB-SubCell"/>
</dbReference>
<sequence>MKNGCIDALITLDKDDTSSLHDYEKDYKKYKSFFAESVTDLPGFGEVLRERLTDAGFKTPYSVFRESLKVKEDYRCKMYRERKKMKDERNMYNIARMSTSQKHKNFLAEPIGERPVADLPGIGKVLGDRLADAGFDKAVTVLGQYLVLKQDEVLFNIWINDICNANAKQAADCYNCLKNWCEEYL</sequence>
<evidence type="ECO:0000256" key="1">
    <source>
        <dbReference type="ARBA" id="ARBA00004123"/>
    </source>
</evidence>
<dbReference type="SMART" id="SM01023">
    <property type="entry name" value="BAF"/>
    <property type="match status" value="1"/>
</dbReference>
<keyword evidence="6" id="KW-1185">Reference proteome</keyword>
<dbReference type="InterPro" id="IPR036617">
    <property type="entry name" value="BAF_sf"/>
</dbReference>
<dbReference type="FunFam" id="1.10.150.40:FF:000002">
    <property type="entry name" value="Barrier to autointegration factor 2"/>
    <property type="match status" value="1"/>
</dbReference>
<dbReference type="Proteomes" id="UP000091820">
    <property type="component" value="Unassembled WGS sequence"/>
</dbReference>
<reference evidence="6" key="1">
    <citation type="submission" date="2014-03" db="EMBL/GenBank/DDBJ databases">
        <authorList>
            <person name="Aksoy S."/>
            <person name="Warren W."/>
            <person name="Wilson R.K."/>
        </authorList>
    </citation>
    <scope>NUCLEOTIDE SEQUENCE [LARGE SCALE GENOMIC DNA]</scope>
    <source>
        <strain evidence="6">IAEA</strain>
    </source>
</reference>
<protein>
    <recommendedName>
        <fullName evidence="3">Barrier-to-autointegration factor-like protein</fullName>
    </recommendedName>
    <alternativeName>
        <fullName evidence="4">Barrier-to-autointegration factor 2</fullName>
    </alternativeName>
</protein>
<evidence type="ECO:0000313" key="5">
    <source>
        <dbReference type="EnsemblMetazoa" id="GBRI038824-PA"/>
    </source>
</evidence>
<keyword evidence="2" id="KW-0539">Nucleus</keyword>
<evidence type="ECO:0000256" key="3">
    <source>
        <dbReference type="ARBA" id="ARBA00074730"/>
    </source>
</evidence>
<evidence type="ECO:0000313" key="6">
    <source>
        <dbReference type="Proteomes" id="UP000091820"/>
    </source>
</evidence>
<dbReference type="GO" id="GO:0051276">
    <property type="term" value="P:chromosome organization"/>
    <property type="evidence" value="ECO:0007669"/>
    <property type="project" value="TreeGrafter"/>
</dbReference>
<evidence type="ECO:0000256" key="2">
    <source>
        <dbReference type="ARBA" id="ARBA00023242"/>
    </source>
</evidence>
<dbReference type="GO" id="GO:0003677">
    <property type="term" value="F:DNA binding"/>
    <property type="evidence" value="ECO:0007669"/>
    <property type="project" value="InterPro"/>
</dbReference>
<accession>A0A1A9WZR3</accession>
<dbReference type="AlphaFoldDB" id="A0A1A9WZR3"/>
<evidence type="ECO:0000256" key="4">
    <source>
        <dbReference type="ARBA" id="ARBA00079764"/>
    </source>
</evidence>
<reference evidence="5" key="2">
    <citation type="submission" date="2020-05" db="UniProtKB">
        <authorList>
            <consortium name="EnsemblMetazoa"/>
        </authorList>
    </citation>
    <scope>IDENTIFICATION</scope>
    <source>
        <strain evidence="5">IAEA</strain>
    </source>
</reference>
<dbReference type="InterPro" id="IPR004122">
    <property type="entry name" value="BAF_prot"/>
</dbReference>
<dbReference type="PANTHER" id="PTHR47507">
    <property type="entry name" value="BARRIER TO AUTOINTEGRATION FACTOR 2"/>
    <property type="match status" value="1"/>
</dbReference>
<proteinExistence type="predicted"/>
<organism evidence="5 6">
    <name type="scientific">Glossina brevipalpis</name>
    <dbReference type="NCBI Taxonomy" id="37001"/>
    <lineage>
        <taxon>Eukaryota</taxon>
        <taxon>Metazoa</taxon>
        <taxon>Ecdysozoa</taxon>
        <taxon>Arthropoda</taxon>
        <taxon>Hexapoda</taxon>
        <taxon>Insecta</taxon>
        <taxon>Pterygota</taxon>
        <taxon>Neoptera</taxon>
        <taxon>Endopterygota</taxon>
        <taxon>Diptera</taxon>
        <taxon>Brachycera</taxon>
        <taxon>Muscomorpha</taxon>
        <taxon>Hippoboscoidea</taxon>
        <taxon>Glossinidae</taxon>
        <taxon>Glossina</taxon>
    </lineage>
</organism>
<dbReference type="STRING" id="37001.A0A1A9WZR3"/>
<dbReference type="Pfam" id="PF02961">
    <property type="entry name" value="SAM_BAF"/>
    <property type="match status" value="1"/>
</dbReference>